<dbReference type="AlphaFoldDB" id="A0A560WG64"/>
<dbReference type="InterPro" id="IPR017968">
    <property type="entry name" value="Acylphosphatase_CS"/>
</dbReference>
<dbReference type="EC" id="3.6.1.7" evidence="8"/>
<sequence>MTPSRVQTEVRPPDSGAAAASGMAQTVRRRLVVRGVVQGVGFRPHVARLAGELGLAGWCRNDSTAVEIEVAGPVGAVDAMIGRVVAEAPRLARVARVDELDPTTRELPSPFAIDDSQDRHGELTMIPPDTAPCERCLAELSDPADRRYRHPFVTCTHCGPRLSITRALPYDRASTTLADFAMCDRCAAEYTDPADRRYHAQPISCHDCGPRIALRDADGSLLAEATEDVLERTVAAIADGRIVAVKGIGGYHLACDAANAGAVAALRARKQRPSQPFAVMAADLETAGALVDLGCPELLDSPERPIVLLPARDGAPICAEVAPGLGETGVVLPYSPLHHLLFASTASGRSGPRALVMTSGNISSEPLCYRDEDALERLAGIADLFLTHDRPIAVPVEDSVLAWSERTGPVALRRSRGYAPLPVELGAGRPVVIAAGAELKNTVTVVRDGKAFVSGHVGDLESLASREAHARVVEQMLAFHRASPGVVASDTHPGYTSRAWAQARAGGWGVRHVEVQHHHAHLASLAAEHGLLGEDLVGLVLDGTGYGCDATIWGGELLRLRDGGRVADRLGHLGAVRLPGGDAGVRNPCRTAALALLDAGVELDGTAPGDELTDAEASYLRGVARTGTGASVTSSTGRLVDVLASIIGVRHRIDHDAQAAIELEASAARWLRANPGLGGVCGDRSSEVPRGSAKGEGAAEGDRSSEVPRGSAKGVPDLPFALAPVDDPTTPQGEGGPTLVLDPRPLVRATAAAAPTADPGALAFAVHRAIAAGMAELAAASCERTGTTTVGLTGGVFVNRLLLHLVATDLTRRGLTPLRHRLVPANDGGLSLGQAAVAWRTLSMDETTDTTCNDDWTPALPSPAVR</sequence>
<evidence type="ECO:0000256" key="2">
    <source>
        <dbReference type="ARBA" id="ARBA00008097"/>
    </source>
</evidence>
<dbReference type="Gene3D" id="3.30.420.360">
    <property type="match status" value="2"/>
</dbReference>
<feature type="region of interest" description="Disordered" evidence="9">
    <location>
        <begin position="1"/>
        <end position="22"/>
    </location>
</feature>
<dbReference type="Gene3D" id="1.10.357.160">
    <property type="match status" value="1"/>
</dbReference>
<dbReference type="InterPro" id="IPR041440">
    <property type="entry name" value="HypF_C"/>
</dbReference>
<evidence type="ECO:0000256" key="6">
    <source>
        <dbReference type="ARBA" id="ARBA00022833"/>
    </source>
</evidence>
<keyword evidence="12" id="KW-0808">Transferase</keyword>
<dbReference type="PROSITE" id="PS00150">
    <property type="entry name" value="ACYLPHOSPHATASE_1"/>
    <property type="match status" value="1"/>
</dbReference>
<dbReference type="Pfam" id="PF01300">
    <property type="entry name" value="Sua5_yciO_yrdC"/>
    <property type="match status" value="1"/>
</dbReference>
<keyword evidence="6" id="KW-0862">Zinc</keyword>
<dbReference type="UniPathway" id="UPA00335"/>
<keyword evidence="3" id="KW-0436">Ligase</keyword>
<dbReference type="InterPro" id="IPR011125">
    <property type="entry name" value="Znf_HypF"/>
</dbReference>
<dbReference type="Gene3D" id="3.30.420.40">
    <property type="match status" value="1"/>
</dbReference>
<evidence type="ECO:0000259" key="11">
    <source>
        <dbReference type="PROSITE" id="PS51163"/>
    </source>
</evidence>
<dbReference type="InterPro" id="IPR055128">
    <property type="entry name" value="HypF_C_2"/>
</dbReference>
<feature type="active site" evidence="8">
    <location>
        <position position="43"/>
    </location>
</feature>
<dbReference type="Gene3D" id="3.90.870.50">
    <property type="match status" value="1"/>
</dbReference>
<dbReference type="InterPro" id="IPR036046">
    <property type="entry name" value="Acylphosphatase-like_dom_sf"/>
</dbReference>
<evidence type="ECO:0000256" key="8">
    <source>
        <dbReference type="PROSITE-ProRule" id="PRU00520"/>
    </source>
</evidence>
<dbReference type="GO" id="GO:0003998">
    <property type="term" value="F:acylphosphatase activity"/>
    <property type="evidence" value="ECO:0007669"/>
    <property type="project" value="UniProtKB-EC"/>
</dbReference>
<dbReference type="InterPro" id="IPR004421">
    <property type="entry name" value="Carbamoyltransferase_HypF"/>
</dbReference>
<evidence type="ECO:0000313" key="13">
    <source>
        <dbReference type="Proteomes" id="UP000315628"/>
    </source>
</evidence>
<comment type="catalytic activity">
    <reaction evidence="7">
        <text>C-terminal L-cysteinyl-[HypE protein] + carbamoyl phosphate + ATP + H2O = C-terminal S-carboxamide-L-cysteinyl-[HypE protein] + AMP + phosphate + diphosphate + H(+)</text>
        <dbReference type="Rhea" id="RHEA:55636"/>
        <dbReference type="Rhea" id="RHEA-COMP:14247"/>
        <dbReference type="Rhea" id="RHEA-COMP:14392"/>
        <dbReference type="ChEBI" id="CHEBI:15377"/>
        <dbReference type="ChEBI" id="CHEBI:15378"/>
        <dbReference type="ChEBI" id="CHEBI:30616"/>
        <dbReference type="ChEBI" id="CHEBI:33019"/>
        <dbReference type="ChEBI" id="CHEBI:43474"/>
        <dbReference type="ChEBI" id="CHEBI:58228"/>
        <dbReference type="ChEBI" id="CHEBI:76913"/>
        <dbReference type="ChEBI" id="CHEBI:139126"/>
        <dbReference type="ChEBI" id="CHEBI:456215"/>
    </reaction>
</comment>
<evidence type="ECO:0000256" key="4">
    <source>
        <dbReference type="ARBA" id="ARBA00022723"/>
    </source>
</evidence>
<dbReference type="GO" id="GO:0051604">
    <property type="term" value="P:protein maturation"/>
    <property type="evidence" value="ECO:0007669"/>
    <property type="project" value="TreeGrafter"/>
</dbReference>
<keyword evidence="13" id="KW-1185">Reference proteome</keyword>
<comment type="pathway">
    <text evidence="1">Protein modification; [NiFe] hydrogenase maturation.</text>
</comment>
<dbReference type="Gene3D" id="3.30.110.120">
    <property type="match status" value="1"/>
</dbReference>
<dbReference type="PROSITE" id="PS51163">
    <property type="entry name" value="YRDC"/>
    <property type="match status" value="1"/>
</dbReference>
<accession>A0A560WG64</accession>
<keyword evidence="5" id="KW-0863">Zinc-finger</keyword>
<dbReference type="GO" id="GO:0016743">
    <property type="term" value="F:carboxyl- or carbamoyltransferase activity"/>
    <property type="evidence" value="ECO:0007669"/>
    <property type="project" value="InterPro"/>
</dbReference>
<evidence type="ECO:0000259" key="10">
    <source>
        <dbReference type="PROSITE" id="PS51160"/>
    </source>
</evidence>
<dbReference type="Pfam" id="PF07503">
    <property type="entry name" value="zf-HYPF"/>
    <property type="match status" value="2"/>
</dbReference>
<dbReference type="GO" id="GO:0008270">
    <property type="term" value="F:zinc ion binding"/>
    <property type="evidence" value="ECO:0007669"/>
    <property type="project" value="UniProtKB-KW"/>
</dbReference>
<dbReference type="PROSITE" id="PS51160">
    <property type="entry name" value="ACYLPHOSPHATASE_3"/>
    <property type="match status" value="1"/>
</dbReference>
<organism evidence="12 13">
    <name type="scientific">Marihabitans asiaticum</name>
    <dbReference type="NCBI Taxonomy" id="415218"/>
    <lineage>
        <taxon>Bacteria</taxon>
        <taxon>Bacillati</taxon>
        <taxon>Actinomycetota</taxon>
        <taxon>Actinomycetes</taxon>
        <taxon>Micrococcales</taxon>
        <taxon>Intrasporangiaceae</taxon>
        <taxon>Marihabitans</taxon>
    </lineage>
</organism>
<dbReference type="InterPro" id="IPR006070">
    <property type="entry name" value="Sua5-like_dom"/>
</dbReference>
<feature type="domain" description="Acylphosphatase-like" evidence="10">
    <location>
        <begin position="28"/>
        <end position="115"/>
    </location>
</feature>
<evidence type="ECO:0000313" key="12">
    <source>
        <dbReference type="EMBL" id="TWD16667.1"/>
    </source>
</evidence>
<dbReference type="InterPro" id="IPR017945">
    <property type="entry name" value="DHBP_synth_RibB-like_a/b_dom"/>
</dbReference>
<dbReference type="Proteomes" id="UP000315628">
    <property type="component" value="Unassembled WGS sequence"/>
</dbReference>
<comment type="similarity">
    <text evidence="2">Belongs to the carbamoyltransferase HypF family.</text>
</comment>
<dbReference type="InterPro" id="IPR001792">
    <property type="entry name" value="Acylphosphatase-like_dom"/>
</dbReference>
<proteinExistence type="inferred from homology"/>
<dbReference type="SUPFAM" id="SSF54975">
    <property type="entry name" value="Acylphosphatase/BLUF domain-like"/>
    <property type="match status" value="1"/>
</dbReference>
<evidence type="ECO:0000256" key="5">
    <source>
        <dbReference type="ARBA" id="ARBA00022771"/>
    </source>
</evidence>
<dbReference type="SUPFAM" id="SSF55821">
    <property type="entry name" value="YrdC/RibB"/>
    <property type="match status" value="1"/>
</dbReference>
<dbReference type="PANTHER" id="PTHR42959:SF1">
    <property type="entry name" value="CARBAMOYLTRANSFERASE HYPF"/>
    <property type="match status" value="1"/>
</dbReference>
<evidence type="ECO:0000256" key="1">
    <source>
        <dbReference type="ARBA" id="ARBA00004711"/>
    </source>
</evidence>
<dbReference type="Pfam" id="PF00708">
    <property type="entry name" value="Acylphosphatase"/>
    <property type="match status" value="1"/>
</dbReference>
<feature type="region of interest" description="Disordered" evidence="9">
    <location>
        <begin position="679"/>
        <end position="741"/>
    </location>
</feature>
<dbReference type="Pfam" id="PF22521">
    <property type="entry name" value="HypF_C_2"/>
    <property type="match status" value="2"/>
</dbReference>
<evidence type="ECO:0000256" key="9">
    <source>
        <dbReference type="SAM" id="MobiDB-lite"/>
    </source>
</evidence>
<keyword evidence="8" id="KW-0378">Hydrolase</keyword>
<feature type="active site" evidence="8">
    <location>
        <position position="61"/>
    </location>
</feature>
<dbReference type="EMBL" id="VIUW01000001">
    <property type="protein sequence ID" value="TWD16667.1"/>
    <property type="molecule type" value="Genomic_DNA"/>
</dbReference>
<dbReference type="InterPro" id="IPR051060">
    <property type="entry name" value="Carbamoyltrans_HypF-like"/>
</dbReference>
<comment type="catalytic activity">
    <reaction evidence="8">
        <text>an acyl phosphate + H2O = a carboxylate + phosphate + H(+)</text>
        <dbReference type="Rhea" id="RHEA:14965"/>
        <dbReference type="ChEBI" id="CHEBI:15377"/>
        <dbReference type="ChEBI" id="CHEBI:15378"/>
        <dbReference type="ChEBI" id="CHEBI:29067"/>
        <dbReference type="ChEBI" id="CHEBI:43474"/>
        <dbReference type="ChEBI" id="CHEBI:59918"/>
        <dbReference type="EC" id="3.6.1.7"/>
    </reaction>
</comment>
<comment type="caution">
    <text evidence="12">The sequence shown here is derived from an EMBL/GenBank/DDBJ whole genome shotgun (WGS) entry which is preliminary data.</text>
</comment>
<dbReference type="GO" id="GO:0016874">
    <property type="term" value="F:ligase activity"/>
    <property type="evidence" value="ECO:0007669"/>
    <property type="project" value="UniProtKB-KW"/>
</dbReference>
<evidence type="ECO:0000256" key="7">
    <source>
        <dbReference type="ARBA" id="ARBA00048220"/>
    </source>
</evidence>
<dbReference type="Pfam" id="PF17788">
    <property type="entry name" value="HypF_C"/>
    <property type="match status" value="1"/>
</dbReference>
<gene>
    <name evidence="12" type="ORF">FB557_0199</name>
</gene>
<name>A0A560WG64_9MICO</name>
<keyword evidence="4" id="KW-0479">Metal-binding</keyword>
<dbReference type="Gene3D" id="3.30.420.560">
    <property type="match status" value="1"/>
</dbReference>
<dbReference type="NCBIfam" id="TIGR00143">
    <property type="entry name" value="hypF"/>
    <property type="match status" value="1"/>
</dbReference>
<feature type="domain" description="YrdC-like" evidence="11">
    <location>
        <begin position="227"/>
        <end position="417"/>
    </location>
</feature>
<reference evidence="12 13" key="1">
    <citation type="submission" date="2019-06" db="EMBL/GenBank/DDBJ databases">
        <title>Sequencing the genomes of 1000 actinobacteria strains.</title>
        <authorList>
            <person name="Klenk H.-P."/>
        </authorList>
    </citation>
    <scope>NUCLEOTIDE SEQUENCE [LARGE SCALE GENOMIC DNA]</scope>
    <source>
        <strain evidence="12 13">DSM 18935</strain>
    </source>
</reference>
<protein>
    <recommendedName>
        <fullName evidence="8">acylphosphatase</fullName>
        <ecNumber evidence="8">3.6.1.7</ecNumber>
    </recommendedName>
</protein>
<dbReference type="GO" id="GO:0003725">
    <property type="term" value="F:double-stranded RNA binding"/>
    <property type="evidence" value="ECO:0007669"/>
    <property type="project" value="InterPro"/>
</dbReference>
<evidence type="ECO:0000256" key="3">
    <source>
        <dbReference type="ARBA" id="ARBA00022598"/>
    </source>
</evidence>
<dbReference type="PANTHER" id="PTHR42959">
    <property type="entry name" value="CARBAMOYLTRANSFERASE"/>
    <property type="match status" value="1"/>
</dbReference>
<dbReference type="RefSeq" id="WP_246074282.1">
    <property type="nucleotide sequence ID" value="NZ_BAAAYT010000001.1"/>
</dbReference>